<dbReference type="STRING" id="62101.AB835_04380"/>
<dbReference type="PROSITE" id="PS00380">
    <property type="entry name" value="RHODANESE_1"/>
    <property type="match status" value="1"/>
</dbReference>
<organism evidence="3 4">
    <name type="scientific">Candidatus Endobugula sertula</name>
    <name type="common">Bugula neritina bacterial symbiont</name>
    <dbReference type="NCBI Taxonomy" id="62101"/>
    <lineage>
        <taxon>Bacteria</taxon>
        <taxon>Pseudomonadati</taxon>
        <taxon>Pseudomonadota</taxon>
        <taxon>Gammaproteobacteria</taxon>
        <taxon>Cellvibrionales</taxon>
        <taxon>Cellvibrionaceae</taxon>
        <taxon>Candidatus Endobugula</taxon>
    </lineage>
</organism>
<feature type="signal peptide" evidence="1">
    <location>
        <begin position="1"/>
        <end position="21"/>
    </location>
</feature>
<evidence type="ECO:0000259" key="2">
    <source>
        <dbReference type="PROSITE" id="PS50206"/>
    </source>
</evidence>
<feature type="domain" description="Rhodanese" evidence="2">
    <location>
        <begin position="214"/>
        <end position="304"/>
    </location>
</feature>
<dbReference type="EMBL" id="MDLC01000011">
    <property type="protein sequence ID" value="ODS24269.1"/>
    <property type="molecule type" value="Genomic_DNA"/>
</dbReference>
<dbReference type="Pfam" id="PF00581">
    <property type="entry name" value="Rhodanese"/>
    <property type="match status" value="1"/>
</dbReference>
<accession>A0A1D2QRQ3</accession>
<comment type="caution">
    <text evidence="3">The sequence shown here is derived from an EMBL/GenBank/DDBJ whole genome shotgun (WGS) entry which is preliminary data.</text>
</comment>
<dbReference type="Pfam" id="PF09828">
    <property type="entry name" value="ChrB_C"/>
    <property type="match status" value="1"/>
</dbReference>
<proteinExistence type="predicted"/>
<keyword evidence="1" id="KW-0732">Signal</keyword>
<protein>
    <recommendedName>
        <fullName evidence="2">Rhodanese domain-containing protein</fullName>
    </recommendedName>
</protein>
<evidence type="ECO:0000313" key="4">
    <source>
        <dbReference type="Proteomes" id="UP000242502"/>
    </source>
</evidence>
<reference evidence="3 4" key="1">
    <citation type="journal article" date="2016" name="Appl. Environ. Microbiol.">
        <title>Lack of Overt Genome Reduction in the Bryostatin-Producing Bryozoan Symbiont "Candidatus Endobugula sertula".</title>
        <authorList>
            <person name="Miller I.J."/>
            <person name="Vanee N."/>
            <person name="Fong S.S."/>
            <person name="Lim-Fong G.E."/>
            <person name="Kwan J.C."/>
        </authorList>
    </citation>
    <scope>NUCLEOTIDE SEQUENCE [LARGE SCALE GENOMIC DNA]</scope>
    <source>
        <strain evidence="3">AB1-4</strain>
    </source>
</reference>
<dbReference type="InterPro" id="IPR018634">
    <property type="entry name" value="ChrB_C"/>
</dbReference>
<dbReference type="CDD" id="cd00158">
    <property type="entry name" value="RHOD"/>
    <property type="match status" value="1"/>
</dbReference>
<dbReference type="Proteomes" id="UP000242502">
    <property type="component" value="Unassembled WGS sequence"/>
</dbReference>
<feature type="chain" id="PRO_5008906585" description="Rhodanese domain-containing protein" evidence="1">
    <location>
        <begin position="22"/>
        <end position="329"/>
    </location>
</feature>
<evidence type="ECO:0000313" key="3">
    <source>
        <dbReference type="EMBL" id="ODS24269.1"/>
    </source>
</evidence>
<dbReference type="InterPro" id="IPR001307">
    <property type="entry name" value="Thiosulphate_STrfase_CS"/>
</dbReference>
<dbReference type="InterPro" id="IPR036873">
    <property type="entry name" value="Rhodanese-like_dom_sf"/>
</dbReference>
<name>A0A1D2QRQ3_9GAMM</name>
<dbReference type="Gene3D" id="3.40.250.10">
    <property type="entry name" value="Rhodanese-like domain"/>
    <property type="match status" value="1"/>
</dbReference>
<dbReference type="PANTHER" id="PTHR43031">
    <property type="entry name" value="FAD-DEPENDENT OXIDOREDUCTASE"/>
    <property type="match status" value="1"/>
</dbReference>
<dbReference type="AlphaFoldDB" id="A0A1D2QRQ3"/>
<dbReference type="InterPro" id="IPR001763">
    <property type="entry name" value="Rhodanese-like_dom"/>
</dbReference>
<sequence length="329" mass="36932">MKRTITLVCLGLLTISSIAYAVITKRDSSALKFVTWDSLEPDKWSSIWLIKQHIAPHAVIEVSPTGDPLGEGIAFGVPQAEYKRSGNQSTFESLLVGFDQQDPTLERLGNIITAIETTAWNVANDPLVYTVEQHFRRLQDRYGRAYVPISCYGHFFDVLYQSLLIHSDRNHLQQTLSQAVNNQQCRNAPSMAERKQANRVAELPIEQLLAEIALNKNVIFVDTREPAEFAKSHIPGAINIPMRDLDQSVYDQLKQADRVISYCVKDFRGYEVTRQMLDHGVTNVAVMKPHGLSGWQASGLPLTTEDMSEQQAQEQLMQCARGSQSCKAL</sequence>
<dbReference type="SMART" id="SM00450">
    <property type="entry name" value="RHOD"/>
    <property type="match status" value="1"/>
</dbReference>
<dbReference type="InterPro" id="IPR050229">
    <property type="entry name" value="GlpE_sulfurtransferase"/>
</dbReference>
<evidence type="ECO:0000256" key="1">
    <source>
        <dbReference type="SAM" id="SignalP"/>
    </source>
</evidence>
<gene>
    <name evidence="3" type="ORF">AB835_04380</name>
</gene>
<dbReference type="PANTHER" id="PTHR43031:SF16">
    <property type="entry name" value="OXIDOREDUCTASE"/>
    <property type="match status" value="1"/>
</dbReference>
<dbReference type="SUPFAM" id="SSF52821">
    <property type="entry name" value="Rhodanese/Cell cycle control phosphatase"/>
    <property type="match status" value="1"/>
</dbReference>
<dbReference type="PROSITE" id="PS50206">
    <property type="entry name" value="RHODANESE_3"/>
    <property type="match status" value="1"/>
</dbReference>
<dbReference type="GO" id="GO:0004792">
    <property type="term" value="F:thiosulfate-cyanide sulfurtransferase activity"/>
    <property type="evidence" value="ECO:0007669"/>
    <property type="project" value="InterPro"/>
</dbReference>